<evidence type="ECO:0000313" key="2">
    <source>
        <dbReference type="EMBL" id="SVA52042.1"/>
    </source>
</evidence>
<gene>
    <name evidence="2" type="ORF">METZ01_LOCUS104896</name>
</gene>
<proteinExistence type="predicted"/>
<dbReference type="SUPFAM" id="SSF51735">
    <property type="entry name" value="NAD(P)-binding Rossmann-fold domains"/>
    <property type="match status" value="1"/>
</dbReference>
<organism evidence="2">
    <name type="scientific">marine metagenome</name>
    <dbReference type="NCBI Taxonomy" id="408172"/>
    <lineage>
        <taxon>unclassified sequences</taxon>
        <taxon>metagenomes</taxon>
        <taxon>ecological metagenomes</taxon>
    </lineage>
</organism>
<sequence>MNILVTNPASRLSREIVQALSLTHEVELAEGPFGHEDAQNELVKDVDAVVHSLQDSPSIDESERLDQAMRQTYNLLWGCVQGGVSRFVFLSSLSSMKSYPGNYLVNEKWRPLPTTEIDGLCFHLAEFVCREYGRERGIDVRVLRLGDLDWDGESDSDSVLYGADALNGVIRAIEVDLEAGSWAPASKWNVFHLQSGNLSKPSRFSTRKAEIELGFIPGGFQE</sequence>
<name>A0A381WHW3_9ZZZZ</name>
<dbReference type="Gene3D" id="3.40.50.720">
    <property type="entry name" value="NAD(P)-binding Rossmann-like Domain"/>
    <property type="match status" value="1"/>
</dbReference>
<protein>
    <recommendedName>
        <fullName evidence="1">NAD-dependent epimerase/dehydratase domain-containing protein</fullName>
    </recommendedName>
</protein>
<evidence type="ECO:0000259" key="1">
    <source>
        <dbReference type="Pfam" id="PF01370"/>
    </source>
</evidence>
<dbReference type="Pfam" id="PF01370">
    <property type="entry name" value="Epimerase"/>
    <property type="match status" value="1"/>
</dbReference>
<feature type="domain" description="NAD-dependent epimerase/dehydratase" evidence="1">
    <location>
        <begin position="22"/>
        <end position="146"/>
    </location>
</feature>
<dbReference type="InterPro" id="IPR001509">
    <property type="entry name" value="Epimerase_deHydtase"/>
</dbReference>
<dbReference type="InterPro" id="IPR036291">
    <property type="entry name" value="NAD(P)-bd_dom_sf"/>
</dbReference>
<accession>A0A381WHW3</accession>
<dbReference type="EMBL" id="UINC01011850">
    <property type="protein sequence ID" value="SVA52042.1"/>
    <property type="molecule type" value="Genomic_DNA"/>
</dbReference>
<reference evidence="2" key="1">
    <citation type="submission" date="2018-05" db="EMBL/GenBank/DDBJ databases">
        <authorList>
            <person name="Lanie J.A."/>
            <person name="Ng W.-L."/>
            <person name="Kazmierczak K.M."/>
            <person name="Andrzejewski T.M."/>
            <person name="Davidsen T.M."/>
            <person name="Wayne K.J."/>
            <person name="Tettelin H."/>
            <person name="Glass J.I."/>
            <person name="Rusch D."/>
            <person name="Podicherti R."/>
            <person name="Tsui H.-C.T."/>
            <person name="Winkler M.E."/>
        </authorList>
    </citation>
    <scope>NUCLEOTIDE SEQUENCE</scope>
</reference>
<dbReference type="AlphaFoldDB" id="A0A381WHW3"/>